<evidence type="ECO:0000313" key="1">
    <source>
        <dbReference type="EMBL" id="JAD33089.1"/>
    </source>
</evidence>
<reference evidence="1" key="2">
    <citation type="journal article" date="2015" name="Data Brief">
        <title>Shoot transcriptome of the giant reed, Arundo donax.</title>
        <authorList>
            <person name="Barrero R.A."/>
            <person name="Guerrero F.D."/>
            <person name="Moolhuijzen P."/>
            <person name="Goolsby J.A."/>
            <person name="Tidwell J."/>
            <person name="Bellgard S.E."/>
            <person name="Bellgard M.I."/>
        </authorList>
    </citation>
    <scope>NUCLEOTIDE SEQUENCE</scope>
    <source>
        <tissue evidence="1">Shoot tissue taken approximately 20 cm above the soil surface</tissue>
    </source>
</reference>
<accession>A0A0A8Z150</accession>
<proteinExistence type="predicted"/>
<protein>
    <submittedName>
        <fullName evidence="1">Uncharacterized protein</fullName>
    </submittedName>
</protein>
<reference evidence="1" key="1">
    <citation type="submission" date="2014-09" db="EMBL/GenBank/DDBJ databases">
        <authorList>
            <person name="Magalhaes I.L.F."/>
            <person name="Oliveira U."/>
            <person name="Santos F.R."/>
            <person name="Vidigal T.H.D.A."/>
            <person name="Brescovit A.D."/>
            <person name="Santos A.J."/>
        </authorList>
    </citation>
    <scope>NUCLEOTIDE SEQUENCE</scope>
    <source>
        <tissue evidence="1">Shoot tissue taken approximately 20 cm above the soil surface</tissue>
    </source>
</reference>
<dbReference type="EMBL" id="GBRH01264806">
    <property type="protein sequence ID" value="JAD33089.1"/>
    <property type="molecule type" value="Transcribed_RNA"/>
</dbReference>
<dbReference type="AlphaFoldDB" id="A0A0A8Z150"/>
<organism evidence="1">
    <name type="scientific">Arundo donax</name>
    <name type="common">Giant reed</name>
    <name type="synonym">Donax arundinaceus</name>
    <dbReference type="NCBI Taxonomy" id="35708"/>
    <lineage>
        <taxon>Eukaryota</taxon>
        <taxon>Viridiplantae</taxon>
        <taxon>Streptophyta</taxon>
        <taxon>Embryophyta</taxon>
        <taxon>Tracheophyta</taxon>
        <taxon>Spermatophyta</taxon>
        <taxon>Magnoliopsida</taxon>
        <taxon>Liliopsida</taxon>
        <taxon>Poales</taxon>
        <taxon>Poaceae</taxon>
        <taxon>PACMAD clade</taxon>
        <taxon>Arundinoideae</taxon>
        <taxon>Arundineae</taxon>
        <taxon>Arundo</taxon>
    </lineage>
</organism>
<name>A0A0A8Z150_ARUDO</name>
<sequence length="21" mass="2255">MLLQCPTLAGLFTMAKRFAAA</sequence>